<keyword evidence="6 8" id="KW-0472">Membrane</keyword>
<reference evidence="10" key="1">
    <citation type="journal article" date="2019" name="Int. J. Syst. Evol. Microbiol.">
        <title>The Global Catalogue of Microorganisms (GCM) 10K type strain sequencing project: providing services to taxonomists for standard genome sequencing and annotation.</title>
        <authorList>
            <consortium name="The Broad Institute Genomics Platform"/>
            <consortium name="The Broad Institute Genome Sequencing Center for Infectious Disease"/>
            <person name="Wu L."/>
            <person name="Ma J."/>
        </authorList>
    </citation>
    <scope>NUCLEOTIDE SEQUENCE [LARGE SCALE GENOMIC DNA]</scope>
    <source>
        <strain evidence="10">CGMCC 1.15053</strain>
    </source>
</reference>
<dbReference type="InterPro" id="IPR052518">
    <property type="entry name" value="CHR_Transporter"/>
</dbReference>
<dbReference type="RefSeq" id="WP_380047564.1">
    <property type="nucleotide sequence ID" value="NZ_JBHSOH010000006.1"/>
</dbReference>
<feature type="transmembrane region" description="Helical" evidence="8">
    <location>
        <begin position="96"/>
        <end position="121"/>
    </location>
</feature>
<dbReference type="EMBL" id="JBHSOH010000006">
    <property type="protein sequence ID" value="MFC5847958.1"/>
    <property type="molecule type" value="Genomic_DNA"/>
</dbReference>
<evidence type="ECO:0000256" key="1">
    <source>
        <dbReference type="ARBA" id="ARBA00004651"/>
    </source>
</evidence>
<evidence type="ECO:0000313" key="9">
    <source>
        <dbReference type="EMBL" id="MFC5847958.1"/>
    </source>
</evidence>
<keyword evidence="10" id="KW-1185">Reference proteome</keyword>
<feature type="transmembrane region" description="Helical" evidence="8">
    <location>
        <begin position="133"/>
        <end position="154"/>
    </location>
</feature>
<evidence type="ECO:0000256" key="4">
    <source>
        <dbReference type="ARBA" id="ARBA00022692"/>
    </source>
</evidence>
<evidence type="ECO:0000256" key="3">
    <source>
        <dbReference type="ARBA" id="ARBA00022475"/>
    </source>
</evidence>
<proteinExistence type="inferred from homology"/>
<keyword evidence="3" id="KW-1003">Cell membrane</keyword>
<evidence type="ECO:0000256" key="8">
    <source>
        <dbReference type="SAM" id="Phobius"/>
    </source>
</evidence>
<comment type="caution">
    <text evidence="9">The sequence shown here is derived from an EMBL/GenBank/DDBJ whole genome shotgun (WGS) entry which is preliminary data.</text>
</comment>
<dbReference type="Pfam" id="PF02417">
    <property type="entry name" value="Chromate_transp"/>
    <property type="match status" value="1"/>
</dbReference>
<dbReference type="PANTHER" id="PTHR43663">
    <property type="entry name" value="CHROMATE TRANSPORT PROTEIN-RELATED"/>
    <property type="match status" value="1"/>
</dbReference>
<accession>A0ABW1DGS7</accession>
<protein>
    <submittedName>
        <fullName evidence="9">Chromate transporter</fullName>
    </submittedName>
</protein>
<sequence>MTTSVPGARPPLLPEGDAAGERPPDPTPALLLRTFVGVALSGVGGGLPAHTRRAVTARGWLSDEDFAETFTLAQLTPGPNAVNLAAMIGARLAGGAGALAAVCGVLLPGLAAMLAVTLVTLSLPGGLPRWLQSALHGAACAALAVMLTAAWPVVRVGARVRGGPALTALTFAALGVLRLDLLPVLVVLVGAGLVLNRPRPPSQSRPEGGA</sequence>
<dbReference type="PANTHER" id="PTHR43663:SF1">
    <property type="entry name" value="CHROMATE TRANSPORTER"/>
    <property type="match status" value="1"/>
</dbReference>
<organism evidence="9 10">
    <name type="scientific">Deinococcus petrolearius</name>
    <dbReference type="NCBI Taxonomy" id="1751295"/>
    <lineage>
        <taxon>Bacteria</taxon>
        <taxon>Thermotogati</taxon>
        <taxon>Deinococcota</taxon>
        <taxon>Deinococci</taxon>
        <taxon>Deinococcales</taxon>
        <taxon>Deinococcaceae</taxon>
        <taxon>Deinococcus</taxon>
    </lineage>
</organism>
<evidence type="ECO:0000256" key="7">
    <source>
        <dbReference type="SAM" id="MobiDB-lite"/>
    </source>
</evidence>
<feature type="transmembrane region" description="Helical" evidence="8">
    <location>
        <begin position="166"/>
        <end position="195"/>
    </location>
</feature>
<keyword evidence="5 8" id="KW-1133">Transmembrane helix</keyword>
<dbReference type="Proteomes" id="UP001595979">
    <property type="component" value="Unassembled WGS sequence"/>
</dbReference>
<dbReference type="InterPro" id="IPR003370">
    <property type="entry name" value="Chromate_transpt"/>
</dbReference>
<evidence type="ECO:0000256" key="5">
    <source>
        <dbReference type="ARBA" id="ARBA00022989"/>
    </source>
</evidence>
<gene>
    <name evidence="9" type="ORF">ACFPQ6_06515</name>
</gene>
<name>A0ABW1DGS7_9DEIO</name>
<comment type="similarity">
    <text evidence="2">Belongs to the chromate ion transporter (CHR) (TC 2.A.51) family.</text>
</comment>
<keyword evidence="4 8" id="KW-0812">Transmembrane</keyword>
<evidence type="ECO:0000256" key="6">
    <source>
        <dbReference type="ARBA" id="ARBA00023136"/>
    </source>
</evidence>
<feature type="region of interest" description="Disordered" evidence="7">
    <location>
        <begin position="1"/>
        <end position="26"/>
    </location>
</feature>
<evidence type="ECO:0000256" key="2">
    <source>
        <dbReference type="ARBA" id="ARBA00005262"/>
    </source>
</evidence>
<comment type="subcellular location">
    <subcellularLocation>
        <location evidence="1">Cell membrane</location>
        <topology evidence="1">Multi-pass membrane protein</topology>
    </subcellularLocation>
</comment>
<evidence type="ECO:0000313" key="10">
    <source>
        <dbReference type="Proteomes" id="UP001595979"/>
    </source>
</evidence>